<feature type="region of interest" description="Disordered" evidence="1">
    <location>
        <begin position="196"/>
        <end position="279"/>
    </location>
</feature>
<gene>
    <name evidence="2" type="ORF">Cni_G26639</name>
</gene>
<feature type="compositionally biased region" description="Polar residues" evidence="1">
    <location>
        <begin position="92"/>
        <end position="110"/>
    </location>
</feature>
<dbReference type="Proteomes" id="UP001327560">
    <property type="component" value="Chromosome 8"/>
</dbReference>
<organism evidence="2 3">
    <name type="scientific">Canna indica</name>
    <name type="common">Indian-shot</name>
    <dbReference type="NCBI Taxonomy" id="4628"/>
    <lineage>
        <taxon>Eukaryota</taxon>
        <taxon>Viridiplantae</taxon>
        <taxon>Streptophyta</taxon>
        <taxon>Embryophyta</taxon>
        <taxon>Tracheophyta</taxon>
        <taxon>Spermatophyta</taxon>
        <taxon>Magnoliopsida</taxon>
        <taxon>Liliopsida</taxon>
        <taxon>Zingiberales</taxon>
        <taxon>Cannaceae</taxon>
        <taxon>Canna</taxon>
    </lineage>
</organism>
<name>A0AAQ3L462_9LILI</name>
<accession>A0AAQ3L462</accession>
<protein>
    <submittedName>
        <fullName evidence="2">Uncharacterized protein</fullName>
    </submittedName>
</protein>
<keyword evidence="3" id="KW-1185">Reference proteome</keyword>
<dbReference type="AlphaFoldDB" id="A0AAQ3L462"/>
<proteinExistence type="predicted"/>
<evidence type="ECO:0000313" key="2">
    <source>
        <dbReference type="EMBL" id="WOL17846.1"/>
    </source>
</evidence>
<feature type="compositionally biased region" description="Basic residues" evidence="1">
    <location>
        <begin position="57"/>
        <end position="66"/>
    </location>
</feature>
<feature type="compositionally biased region" description="Polar residues" evidence="1">
    <location>
        <begin position="118"/>
        <end position="127"/>
    </location>
</feature>
<feature type="compositionally biased region" description="Polar residues" evidence="1">
    <location>
        <begin position="267"/>
        <end position="277"/>
    </location>
</feature>
<feature type="compositionally biased region" description="Low complexity" evidence="1">
    <location>
        <begin position="215"/>
        <end position="234"/>
    </location>
</feature>
<sequence length="287" mass="30720">MPVSSVSASDGTSSVVFGSTSPDSQSLSVNPNLGGAAPTSNPDSDPVVGLWIEVQKRNSRKNHPRSAHPPPSEKEGRARTVEIDSNPKFNHLSGNGVPSSHSNHSRSTNELPAKSSMRRPSNVSFNHLSKVASDKYSIVNDSIKKSNFSSKSSIPYVAPSPNKFFNLDAPGSKSLPQLASELSHVFSAQIEIMNQSKASRVNSKKTSKPPKNKPKNASSAKLGSSNKRSRSASSFEDLHLEENFVSMTPEDAPKNPSPPDKDLIMGDSSSSGHSVPLNNVIVIYEHP</sequence>
<feature type="compositionally biased region" description="Basic residues" evidence="1">
    <location>
        <begin position="202"/>
        <end position="214"/>
    </location>
</feature>
<evidence type="ECO:0000313" key="3">
    <source>
        <dbReference type="Proteomes" id="UP001327560"/>
    </source>
</evidence>
<feature type="region of interest" description="Disordered" evidence="1">
    <location>
        <begin position="1"/>
        <end position="130"/>
    </location>
</feature>
<dbReference type="EMBL" id="CP136897">
    <property type="protein sequence ID" value="WOL17846.1"/>
    <property type="molecule type" value="Genomic_DNA"/>
</dbReference>
<reference evidence="2 3" key="1">
    <citation type="submission" date="2023-10" db="EMBL/GenBank/DDBJ databases">
        <title>Chromosome-scale genome assembly provides insights into flower coloration mechanisms of Canna indica.</title>
        <authorList>
            <person name="Li C."/>
        </authorList>
    </citation>
    <scope>NUCLEOTIDE SEQUENCE [LARGE SCALE GENOMIC DNA]</scope>
    <source>
        <tissue evidence="2">Flower</tissue>
    </source>
</reference>
<feature type="compositionally biased region" description="Basic and acidic residues" evidence="1">
    <location>
        <begin position="71"/>
        <end position="82"/>
    </location>
</feature>
<evidence type="ECO:0000256" key="1">
    <source>
        <dbReference type="SAM" id="MobiDB-lite"/>
    </source>
</evidence>
<feature type="compositionally biased region" description="Polar residues" evidence="1">
    <location>
        <begin position="17"/>
        <end position="31"/>
    </location>
</feature>
<feature type="compositionally biased region" description="Low complexity" evidence="1">
    <location>
        <begin position="1"/>
        <end position="16"/>
    </location>
</feature>